<sequence length="212" mass="23314">MSNSIGIIHLRSGVAAWSVCIDNSLGLNNNQRRISSAATLPPFIAISGFLPPNVAFLAPGIIFSPSQLAISWERGCYKISGPLQVEDHIKGPIQIYTETKMSVQGEPMRCIGADVRTNCGGHGSCIYCDLCHSKNSHTELSLAINGHPLNCQQGLRPGRYDNAQWKFCSPTHQDYIAFSQLDAICINNILCRQRQFTKWSRSSTTASLTNHH</sequence>
<reference evidence="2 3" key="1">
    <citation type="submission" date="2018-11" db="EMBL/GenBank/DDBJ databases">
        <authorList>
            <consortium name="Pathogen Informatics"/>
        </authorList>
    </citation>
    <scope>NUCLEOTIDE SEQUENCE [LARGE SCALE GENOMIC DNA]</scope>
</reference>
<dbReference type="Proteomes" id="UP000270296">
    <property type="component" value="Unassembled WGS sequence"/>
</dbReference>
<organism evidence="2 3">
    <name type="scientific">Soboliphyme baturini</name>
    <dbReference type="NCBI Taxonomy" id="241478"/>
    <lineage>
        <taxon>Eukaryota</taxon>
        <taxon>Metazoa</taxon>
        <taxon>Ecdysozoa</taxon>
        <taxon>Nematoda</taxon>
        <taxon>Enoplea</taxon>
        <taxon>Dorylaimia</taxon>
        <taxon>Dioctophymatida</taxon>
        <taxon>Dioctophymatoidea</taxon>
        <taxon>Soboliphymatidae</taxon>
        <taxon>Soboliphyme</taxon>
    </lineage>
</organism>
<dbReference type="InterPro" id="IPR036846">
    <property type="entry name" value="GM2-AP_sf"/>
</dbReference>
<dbReference type="SUPFAM" id="SSF63707">
    <property type="entry name" value="Ganglioside M2 (gm2) activator"/>
    <property type="match status" value="1"/>
</dbReference>
<gene>
    <name evidence="2" type="ORF">SBAD_LOCUS6867</name>
</gene>
<evidence type="ECO:0000313" key="2">
    <source>
        <dbReference type="EMBL" id="VDP11009.1"/>
    </source>
</evidence>
<keyword evidence="3" id="KW-1185">Reference proteome</keyword>
<name>A0A3P8EGB0_9BILA</name>
<evidence type="ECO:0000313" key="3">
    <source>
        <dbReference type="Proteomes" id="UP000270296"/>
    </source>
</evidence>
<keyword evidence="1" id="KW-0732">Signal</keyword>
<protein>
    <submittedName>
        <fullName evidence="2">Uncharacterized protein</fullName>
    </submittedName>
</protein>
<proteinExistence type="predicted"/>
<dbReference type="PANTHER" id="PTHR37976">
    <property type="entry name" value="PROTEIN CBG16927"/>
    <property type="match status" value="1"/>
</dbReference>
<dbReference type="EMBL" id="UZAM01010111">
    <property type="protein sequence ID" value="VDP11009.1"/>
    <property type="molecule type" value="Genomic_DNA"/>
</dbReference>
<dbReference type="AlphaFoldDB" id="A0A3P8EGB0"/>
<dbReference type="PANTHER" id="PTHR37976:SF2">
    <property type="entry name" value="PROTEIN CBG16925"/>
    <property type="match status" value="1"/>
</dbReference>
<accession>A0A3P8EGB0</accession>
<dbReference type="OrthoDB" id="5912967at2759"/>
<evidence type="ECO:0000256" key="1">
    <source>
        <dbReference type="ARBA" id="ARBA00022729"/>
    </source>
</evidence>